<feature type="compositionally biased region" description="Polar residues" evidence="6">
    <location>
        <begin position="826"/>
        <end position="846"/>
    </location>
</feature>
<evidence type="ECO:0000256" key="6">
    <source>
        <dbReference type="SAM" id="MobiDB-lite"/>
    </source>
</evidence>
<dbReference type="Pfam" id="PF22754">
    <property type="entry name" value="bHLH-TF_ACT-like_plant"/>
    <property type="match status" value="1"/>
</dbReference>
<evidence type="ECO:0000256" key="2">
    <source>
        <dbReference type="ARBA" id="ARBA00023015"/>
    </source>
</evidence>
<comment type="subcellular location">
    <subcellularLocation>
        <location evidence="1">Nucleus</location>
    </subcellularLocation>
</comment>
<dbReference type="InterPro" id="IPR036638">
    <property type="entry name" value="HLH_DNA-bd_sf"/>
</dbReference>
<keyword evidence="5" id="KW-0539">Nucleus</keyword>
<protein>
    <recommendedName>
        <fullName evidence="7">ACT domain-containing protein</fullName>
    </recommendedName>
</protein>
<keyword evidence="3" id="KW-0010">Activator</keyword>
<dbReference type="Gene3D" id="4.10.280.10">
    <property type="entry name" value="Helix-loop-helix DNA-binding domain"/>
    <property type="match status" value="1"/>
</dbReference>
<accession>A0A176VSA2</accession>
<organism evidence="8 9">
    <name type="scientific">Marchantia polymorpha subsp. ruderalis</name>
    <dbReference type="NCBI Taxonomy" id="1480154"/>
    <lineage>
        <taxon>Eukaryota</taxon>
        <taxon>Viridiplantae</taxon>
        <taxon>Streptophyta</taxon>
        <taxon>Embryophyta</taxon>
        <taxon>Marchantiophyta</taxon>
        <taxon>Marchantiopsida</taxon>
        <taxon>Marchantiidae</taxon>
        <taxon>Marchantiales</taxon>
        <taxon>Marchantiaceae</taxon>
        <taxon>Marchantia</taxon>
    </lineage>
</organism>
<feature type="region of interest" description="Disordered" evidence="6">
    <location>
        <begin position="402"/>
        <end position="435"/>
    </location>
</feature>
<dbReference type="EMBL" id="LVLJ01002823">
    <property type="protein sequence ID" value="OAE23577.1"/>
    <property type="molecule type" value="Genomic_DNA"/>
</dbReference>
<dbReference type="CDD" id="cd04873">
    <property type="entry name" value="ACT_UUR-ACR-like"/>
    <property type="match status" value="1"/>
</dbReference>
<dbReference type="GO" id="GO:0046983">
    <property type="term" value="F:protein dimerization activity"/>
    <property type="evidence" value="ECO:0007669"/>
    <property type="project" value="InterPro"/>
</dbReference>
<evidence type="ECO:0000256" key="1">
    <source>
        <dbReference type="ARBA" id="ARBA00004123"/>
    </source>
</evidence>
<gene>
    <name evidence="8" type="ORF">AXG93_4316s1080</name>
</gene>
<evidence type="ECO:0000313" key="9">
    <source>
        <dbReference type="Proteomes" id="UP000077202"/>
    </source>
</evidence>
<keyword evidence="4" id="KW-0804">Transcription</keyword>
<proteinExistence type="predicted"/>
<feature type="region of interest" description="Disordered" evidence="6">
    <location>
        <begin position="824"/>
        <end position="854"/>
    </location>
</feature>
<dbReference type="Proteomes" id="UP000077202">
    <property type="component" value="Unassembled WGS sequence"/>
</dbReference>
<dbReference type="SMART" id="SM00353">
    <property type="entry name" value="HLH"/>
    <property type="match status" value="1"/>
</dbReference>
<feature type="domain" description="ACT" evidence="7">
    <location>
        <begin position="755"/>
        <end position="833"/>
    </location>
</feature>
<keyword evidence="9" id="KW-1185">Reference proteome</keyword>
<sequence length="893" mass="98078">MGSEVQTMTRSTRHAHYHLLLALDASEICTPNSEIVSEVCRIDDPQLFLSRLERVRLLNIISPTCPAIGADVMIRILACCKSSHLSVTFVKEEGRLRQWRKRPVVAERSARVRVTQCFDEAYTEVPSHLEKVRTPGKMLMTGGYEWICDGEEVNGALFSRTALCKTVLCLAVSGGVVEIGTTALIDQNLQLVQFVRNMFQRSSGTPKVPISLLSHEQNDDNRDNGLLFNASSATAKFSSPASTNLGMSNPGLPNSSAGRGLGLAPPYQPNFSNPGPLQQINSFGLDTISFAPSLLNGLMREQGPELNLQQAAAAAGSWDLSLEQQLMQDQNMIPANLKHKLTGPTSALTKSGSCVASFEQALFHPHAQHIPQRRALPVESTGKLLSDFQAQLFNQSQLQQQSSLMQNSAETVVSDSPHHSPVPGQPLPDSLKHAHSPDIHWRSVTHSKGIGSPRRLLTVESGKGLAEVSNIDDPSLKCHQLASPSEESHQHNFTDLIPPSNHGHGQQTQYLAELTGEAHTGQSADHSWSSEAISPTISEQEQDPEDGYSLWEDTSETLENGRFLGDSFKHDRSKKARLCGLNMNGHHQSNGTANGMGSFLDHPHMDERTRQENEKFQVLRAMLQPHATCKGDKATVLGDAIEHMRDLQRRVKESESTTTSSASDDGQNPRSLERSSSLTTSLVQGVNHVNLRRDYGHRGIRQQQYGRSGGGDNAPLLKLSDVCLDTNEELDGVVLAVLDDIPQIEVRMMENERVMIKLSSKDRPNLFTDIMFALQDLHLQVQHANIRTVAGMVHDVFAAKVDVALLEKQSTHTIAEAIRRAIERGNSPNSCSPNPATPDANPNVNSPRKRRPVGGSFLKKTATFWLELESLASDQQLTSPPSSTHGFCVYREE</sequence>
<dbReference type="InterPro" id="IPR002912">
    <property type="entry name" value="ACT_dom"/>
</dbReference>
<dbReference type="PROSITE" id="PS51671">
    <property type="entry name" value="ACT"/>
    <property type="match status" value="1"/>
</dbReference>
<evidence type="ECO:0000259" key="7">
    <source>
        <dbReference type="PROSITE" id="PS51671"/>
    </source>
</evidence>
<evidence type="ECO:0000256" key="5">
    <source>
        <dbReference type="ARBA" id="ARBA00023242"/>
    </source>
</evidence>
<dbReference type="InterPro" id="IPR054502">
    <property type="entry name" value="bHLH-TF_ACT-like_plant"/>
</dbReference>
<dbReference type="GO" id="GO:0005634">
    <property type="term" value="C:nucleus"/>
    <property type="evidence" value="ECO:0007669"/>
    <property type="project" value="UniProtKB-SubCell"/>
</dbReference>
<comment type="caution">
    <text evidence="8">The sequence shown here is derived from an EMBL/GenBank/DDBJ whole genome shotgun (WGS) entry which is preliminary data.</text>
</comment>
<dbReference type="SUPFAM" id="SSF47459">
    <property type="entry name" value="HLH, helix-loop-helix DNA-binding domain"/>
    <property type="match status" value="1"/>
</dbReference>
<dbReference type="InterPro" id="IPR025610">
    <property type="entry name" value="MYC/MYB_N"/>
</dbReference>
<evidence type="ECO:0000256" key="3">
    <source>
        <dbReference type="ARBA" id="ARBA00023159"/>
    </source>
</evidence>
<feature type="region of interest" description="Disordered" evidence="6">
    <location>
        <begin position="649"/>
        <end position="679"/>
    </location>
</feature>
<name>A0A176VSA2_MARPO</name>
<reference evidence="8" key="1">
    <citation type="submission" date="2016-03" db="EMBL/GenBank/DDBJ databases">
        <title>Mechanisms controlling the formation of the plant cell surface in tip-growing cells are functionally conserved among land plants.</title>
        <authorList>
            <person name="Honkanen S."/>
            <person name="Jones V.A."/>
            <person name="Morieri G."/>
            <person name="Champion C."/>
            <person name="Hetherington A.J."/>
            <person name="Kelly S."/>
            <person name="Saint-Marcoux D."/>
            <person name="Proust H."/>
            <person name="Prescott H."/>
            <person name="Dolan L."/>
        </authorList>
    </citation>
    <scope>NUCLEOTIDE SEQUENCE [LARGE SCALE GENOMIC DNA]</scope>
    <source>
        <tissue evidence="8">Whole gametophyte</tissue>
    </source>
</reference>
<dbReference type="PANTHER" id="PTHR46266">
    <property type="entry name" value="TRANSCRIPTION FACTOR TT8"/>
    <property type="match status" value="1"/>
</dbReference>
<keyword evidence="2" id="KW-0805">Transcription regulation</keyword>
<feature type="compositionally biased region" description="Polar residues" evidence="6">
    <location>
        <begin position="239"/>
        <end position="257"/>
    </location>
</feature>
<feature type="region of interest" description="Disordered" evidence="6">
    <location>
        <begin position="239"/>
        <end position="272"/>
    </location>
</feature>
<dbReference type="Pfam" id="PF14215">
    <property type="entry name" value="bHLH-MYC_N"/>
    <property type="match status" value="1"/>
</dbReference>
<dbReference type="InterPro" id="IPR011598">
    <property type="entry name" value="bHLH_dom"/>
</dbReference>
<dbReference type="PANTHER" id="PTHR46266:SF4">
    <property type="entry name" value="TRANSCRIPTION FACTOR TT8"/>
    <property type="match status" value="1"/>
</dbReference>
<dbReference type="AlphaFoldDB" id="A0A176VSA2"/>
<evidence type="ECO:0000256" key="4">
    <source>
        <dbReference type="ARBA" id="ARBA00023163"/>
    </source>
</evidence>
<dbReference type="Pfam" id="PF00010">
    <property type="entry name" value="HLH"/>
    <property type="match status" value="1"/>
</dbReference>
<evidence type="ECO:0000313" key="8">
    <source>
        <dbReference type="EMBL" id="OAE23577.1"/>
    </source>
</evidence>